<sequence length="71" mass="7843">MTDEKPSSRSAIGMLALIFGLMAYAFLAAAIGGMMAEWSVAIQTVYYLIAGLLWIWPAKKLIYWMGGKKPE</sequence>
<keyword evidence="1" id="KW-1133">Transmembrane helix</keyword>
<dbReference type="InterPro" id="IPR021265">
    <property type="entry name" value="DUF2842"/>
</dbReference>
<keyword evidence="1" id="KW-0472">Membrane</keyword>
<organism evidence="2 3">
    <name type="scientific">Kordiimonas lacus</name>
    <dbReference type="NCBI Taxonomy" id="637679"/>
    <lineage>
        <taxon>Bacteria</taxon>
        <taxon>Pseudomonadati</taxon>
        <taxon>Pseudomonadota</taxon>
        <taxon>Alphaproteobacteria</taxon>
        <taxon>Kordiimonadales</taxon>
        <taxon>Kordiimonadaceae</taxon>
        <taxon>Kordiimonas</taxon>
    </lineage>
</organism>
<dbReference type="Pfam" id="PF11003">
    <property type="entry name" value="DUF2842"/>
    <property type="match status" value="1"/>
</dbReference>
<evidence type="ECO:0000313" key="3">
    <source>
        <dbReference type="Proteomes" id="UP000183685"/>
    </source>
</evidence>
<proteinExistence type="predicted"/>
<reference evidence="2 3" key="1">
    <citation type="submission" date="2016-10" db="EMBL/GenBank/DDBJ databases">
        <authorList>
            <person name="de Groot N.N."/>
        </authorList>
    </citation>
    <scope>NUCLEOTIDE SEQUENCE [LARGE SCALE GENOMIC DNA]</scope>
    <source>
        <strain evidence="2 3">CGMCC 1.9109</strain>
    </source>
</reference>
<dbReference type="EMBL" id="FNAK01000007">
    <property type="protein sequence ID" value="SDE50073.1"/>
    <property type="molecule type" value="Genomic_DNA"/>
</dbReference>
<evidence type="ECO:0000256" key="1">
    <source>
        <dbReference type="SAM" id="Phobius"/>
    </source>
</evidence>
<feature type="transmembrane region" description="Helical" evidence="1">
    <location>
        <begin position="38"/>
        <end position="56"/>
    </location>
</feature>
<keyword evidence="3" id="KW-1185">Reference proteome</keyword>
<dbReference type="RefSeq" id="WP_068304984.1">
    <property type="nucleotide sequence ID" value="NZ_DAIOMO010000006.1"/>
</dbReference>
<dbReference type="AlphaFoldDB" id="A0A1G7DEX7"/>
<dbReference type="STRING" id="637679.GCA_001550055_02223"/>
<name>A0A1G7DEX7_9PROT</name>
<evidence type="ECO:0008006" key="4">
    <source>
        <dbReference type="Google" id="ProtNLM"/>
    </source>
</evidence>
<feature type="transmembrane region" description="Helical" evidence="1">
    <location>
        <begin position="12"/>
        <end position="32"/>
    </location>
</feature>
<gene>
    <name evidence="2" type="ORF">SAMN04488071_3082</name>
</gene>
<protein>
    <recommendedName>
        <fullName evidence="4">DUF2842 domain-containing protein</fullName>
    </recommendedName>
</protein>
<keyword evidence="1" id="KW-0812">Transmembrane</keyword>
<dbReference type="Proteomes" id="UP000183685">
    <property type="component" value="Unassembled WGS sequence"/>
</dbReference>
<dbReference type="OrthoDB" id="7510023at2"/>
<accession>A0A1G7DEX7</accession>
<evidence type="ECO:0000313" key="2">
    <source>
        <dbReference type="EMBL" id="SDE50073.1"/>
    </source>
</evidence>